<evidence type="ECO:0000313" key="4">
    <source>
        <dbReference type="Proteomes" id="UP001213799"/>
    </source>
</evidence>
<feature type="transmembrane region" description="Helical" evidence="2">
    <location>
        <begin position="428"/>
        <end position="450"/>
    </location>
</feature>
<dbReference type="SUPFAM" id="SSF58100">
    <property type="entry name" value="Bacterial hemolysins"/>
    <property type="match status" value="1"/>
</dbReference>
<feature type="coiled-coil region" evidence="1">
    <location>
        <begin position="395"/>
        <end position="429"/>
    </location>
</feature>
<keyword evidence="2" id="KW-1133">Transmembrane helix</keyword>
<proteinExistence type="predicted"/>
<protein>
    <submittedName>
        <fullName evidence="3">Uncharacterized protein</fullName>
    </submittedName>
</protein>
<name>A0AAD6ED59_9EURO</name>
<dbReference type="GeneID" id="81581332"/>
<organism evidence="3 4">
    <name type="scientific">Penicillium hordei</name>
    <dbReference type="NCBI Taxonomy" id="40994"/>
    <lineage>
        <taxon>Eukaryota</taxon>
        <taxon>Fungi</taxon>
        <taxon>Dikarya</taxon>
        <taxon>Ascomycota</taxon>
        <taxon>Pezizomycotina</taxon>
        <taxon>Eurotiomycetes</taxon>
        <taxon>Eurotiomycetidae</taxon>
        <taxon>Eurotiales</taxon>
        <taxon>Aspergillaceae</taxon>
        <taxon>Penicillium</taxon>
    </lineage>
</organism>
<gene>
    <name evidence="3" type="ORF">N7537_000032</name>
</gene>
<dbReference type="Gene3D" id="1.20.1170.10">
    <property type="match status" value="1"/>
</dbReference>
<reference evidence="3" key="2">
    <citation type="submission" date="2023-01" db="EMBL/GenBank/DDBJ databases">
        <authorList>
            <person name="Petersen C."/>
        </authorList>
    </citation>
    <scope>NUCLEOTIDE SEQUENCE</scope>
    <source>
        <strain evidence="3">IBT 12815</strain>
    </source>
</reference>
<dbReference type="RefSeq" id="XP_056756085.1">
    <property type="nucleotide sequence ID" value="XM_056891090.1"/>
</dbReference>
<comment type="caution">
    <text evidence="3">The sequence shown here is derived from an EMBL/GenBank/DDBJ whole genome shotgun (WGS) entry which is preliminary data.</text>
</comment>
<keyword evidence="2" id="KW-0812">Transmembrane</keyword>
<reference evidence="3" key="1">
    <citation type="journal article" date="2023" name="IMA Fungus">
        <title>Comparative genomic study of the Penicillium genus elucidates a diverse pangenome and 15 lateral gene transfer events.</title>
        <authorList>
            <person name="Petersen C."/>
            <person name="Sorensen T."/>
            <person name="Nielsen M.R."/>
            <person name="Sondergaard T.E."/>
            <person name="Sorensen J.L."/>
            <person name="Fitzpatrick D.A."/>
            <person name="Frisvad J.C."/>
            <person name="Nielsen K.L."/>
        </authorList>
    </citation>
    <scope>NUCLEOTIDE SEQUENCE</scope>
    <source>
        <strain evidence="3">IBT 12815</strain>
    </source>
</reference>
<accession>A0AAD6ED59</accession>
<keyword evidence="2" id="KW-0472">Membrane</keyword>
<keyword evidence="1" id="KW-0175">Coiled coil</keyword>
<dbReference type="EMBL" id="JAQJAE010000001">
    <property type="protein sequence ID" value="KAJ5614918.1"/>
    <property type="molecule type" value="Genomic_DNA"/>
</dbReference>
<dbReference type="AlphaFoldDB" id="A0AAD6ED59"/>
<evidence type="ECO:0000256" key="1">
    <source>
        <dbReference type="SAM" id="Coils"/>
    </source>
</evidence>
<evidence type="ECO:0000256" key="2">
    <source>
        <dbReference type="SAM" id="Phobius"/>
    </source>
</evidence>
<evidence type="ECO:0000313" key="3">
    <source>
        <dbReference type="EMBL" id="KAJ5614918.1"/>
    </source>
</evidence>
<sequence length="664" mass="71733">MEKSISNIVPNFDSIENLPDLSKFSATLESVPLVGILNSTVQYVATTLGTDNSIEEEWSFFDDMPGTPAPGETTSLFSYKGSFFVTIGSNVWAKTPRNSGDPDLTQAVNNWPEIFNPGWEDLGSCVPAENAKCLVPYSILSSDNTTLKSWLIMLNVDGSLSYSSQEVGANMQFSSLPLANGTSPNLLKAAYSNGSIWGYDADMILYEIAPNVDSTGNSLVNYTIKSQNTMVNAILDLTAVDTGLVAARQDGNLWKLIVNPPADENSGPTQAWTQWISEGGVTNLGAAAPGVILDLNTLTSYLKASYIDTQTALFPCIENIQAFCTSHGIYLEKLMKYSKRWQKASGNPQKQQKIQDEASKFAIGHCQGIALLLSNTLGAADTQVTNMTKKLSQVNENINAALLDIGNEIQALQQTLNDEEQEQKKLTAALWGSVAAFIVGLGLIIAAFLFPAAAPVLGPLGGAMLIGGIVATGVFGSLLGKLSQAIAANEGAIANLTESQTDLTNIGNHFVSLSSQYGALDSFWTVMYDICGEIQDMDSLGAALLEDQSSIIAAEQDVKKISKYMAQYVSILGSQGITPQNQGSEELPDNLHSMPLSDLEQHIQKLEQNTDRQFTLKLEAVNRMVHTAIKRLEEDDVASYLAILKRAAKFNKRIHHPYLKISAC</sequence>
<keyword evidence="4" id="KW-1185">Reference proteome</keyword>
<dbReference type="Proteomes" id="UP001213799">
    <property type="component" value="Unassembled WGS sequence"/>
</dbReference>
<feature type="transmembrane region" description="Helical" evidence="2">
    <location>
        <begin position="456"/>
        <end position="479"/>
    </location>
</feature>